<comment type="catalytic activity">
    <reaction evidence="7">
        <text>N-acetyltaurine + H2O = taurine + acetate</text>
        <dbReference type="Rhea" id="RHEA:81107"/>
        <dbReference type="ChEBI" id="CHEBI:15377"/>
        <dbReference type="ChEBI" id="CHEBI:30089"/>
        <dbReference type="ChEBI" id="CHEBI:133737"/>
        <dbReference type="ChEBI" id="CHEBI:507393"/>
    </reaction>
    <physiologicalReaction direction="left-to-right" evidence="7">
        <dbReference type="Rhea" id="RHEA:81108"/>
    </physiologicalReaction>
</comment>
<dbReference type="Proteomes" id="UP000261620">
    <property type="component" value="Unplaced"/>
</dbReference>
<proteinExistence type="inferred from homology"/>
<comment type="catalytic activity">
    <reaction evidence="3">
        <text>N-acetyl-L-isoleucine + H2O = L-isoleucine + acetate</text>
        <dbReference type="Rhea" id="RHEA:81119"/>
        <dbReference type="ChEBI" id="CHEBI:15377"/>
        <dbReference type="ChEBI" id="CHEBI:30089"/>
        <dbReference type="ChEBI" id="CHEBI:58045"/>
        <dbReference type="ChEBI" id="CHEBI:133735"/>
    </reaction>
    <physiologicalReaction direction="left-to-right" evidence="3">
        <dbReference type="Rhea" id="RHEA:81120"/>
    </physiologicalReaction>
</comment>
<dbReference type="GO" id="GO:0016787">
    <property type="term" value="F:hydrolase activity"/>
    <property type="evidence" value="ECO:0007669"/>
    <property type="project" value="UniProtKB-KW"/>
</dbReference>
<feature type="binding site" evidence="11">
    <location>
        <position position="169"/>
    </location>
    <ligand>
        <name>a divalent metal cation</name>
        <dbReference type="ChEBI" id="CHEBI:60240"/>
        <label>2</label>
    </ligand>
</feature>
<evidence type="ECO:0000256" key="6">
    <source>
        <dbReference type="ARBA" id="ARBA00048664"/>
    </source>
</evidence>
<evidence type="ECO:0000256" key="5">
    <source>
        <dbReference type="ARBA" id="ARBA00048249"/>
    </source>
</evidence>
<evidence type="ECO:0000313" key="13">
    <source>
        <dbReference type="Ensembl" id="ENSMMOP00000015304.1"/>
    </source>
</evidence>
<dbReference type="Gene3D" id="3.20.20.140">
    <property type="entry name" value="Metal-dependent hydrolases"/>
    <property type="match status" value="1"/>
</dbReference>
<evidence type="ECO:0000256" key="2">
    <source>
        <dbReference type="ARBA" id="ARBA00022801"/>
    </source>
</evidence>
<dbReference type="PANTHER" id="PTHR10819">
    <property type="entry name" value="PHOSPHOTRIESTERASE-RELATED"/>
    <property type="match status" value="1"/>
</dbReference>
<evidence type="ECO:0000313" key="14">
    <source>
        <dbReference type="Proteomes" id="UP000261620"/>
    </source>
</evidence>
<comment type="similarity">
    <text evidence="12">Belongs to the metallo-dependent hydrolases superfamily. Phosphotriesterase family.</text>
</comment>
<comment type="catalytic activity">
    <reaction evidence="5">
        <text>N-propanoyltaurine + H2O = propanoate + taurine</text>
        <dbReference type="Rhea" id="RHEA:81111"/>
        <dbReference type="ChEBI" id="CHEBI:15377"/>
        <dbReference type="ChEBI" id="CHEBI:17272"/>
        <dbReference type="ChEBI" id="CHEBI:231795"/>
        <dbReference type="ChEBI" id="CHEBI:507393"/>
    </reaction>
    <physiologicalReaction direction="left-to-right" evidence="5">
        <dbReference type="Rhea" id="RHEA:81112"/>
    </physiologicalReaction>
</comment>
<feature type="binding site" evidence="11">
    <location>
        <position position="298"/>
    </location>
    <ligand>
        <name>a divalent metal cation</name>
        <dbReference type="ChEBI" id="CHEBI:60240"/>
        <label>1</label>
    </ligand>
</feature>
<name>A0A3Q3X0F2_MOLML</name>
<comment type="caution">
    <text evidence="12">Lacks conserved residue(s) required for the propagation of feature annotation.</text>
</comment>
<feature type="binding site" evidence="11">
    <location>
        <position position="230"/>
    </location>
    <ligand>
        <name>a divalent metal cation</name>
        <dbReference type="ChEBI" id="CHEBI:60240"/>
        <label>2</label>
    </ligand>
</feature>
<accession>A0A3Q3X0F2</accession>
<protein>
    <recommendedName>
        <fullName evidence="8">N-acetyltaurine hydrolase</fullName>
    </recommendedName>
    <alternativeName>
        <fullName evidence="9">Phosphotriesterase-related protein</fullName>
    </alternativeName>
</protein>
<dbReference type="PANTHER" id="PTHR10819:SF3">
    <property type="entry name" value="PHOSPHOTRIESTERASE-RELATED PROTEIN"/>
    <property type="match status" value="1"/>
</dbReference>
<dbReference type="InterPro" id="IPR032466">
    <property type="entry name" value="Metal_Hydrolase"/>
</dbReference>
<evidence type="ECO:0000256" key="3">
    <source>
        <dbReference type="ARBA" id="ARBA00047442"/>
    </source>
</evidence>
<evidence type="ECO:0000256" key="1">
    <source>
        <dbReference type="ARBA" id="ARBA00022723"/>
    </source>
</evidence>
<dbReference type="Pfam" id="PF02126">
    <property type="entry name" value="PTE"/>
    <property type="match status" value="1"/>
</dbReference>
<evidence type="ECO:0000256" key="11">
    <source>
        <dbReference type="PIRSR" id="PIRSR601559-52"/>
    </source>
</evidence>
<dbReference type="InterPro" id="IPR001559">
    <property type="entry name" value="Phosphotriesterase"/>
</dbReference>
<dbReference type="AlphaFoldDB" id="A0A3Q3X0F2"/>
<evidence type="ECO:0000256" key="9">
    <source>
        <dbReference type="ARBA" id="ARBA00049821"/>
    </source>
</evidence>
<keyword evidence="1 11" id="KW-0479">Metal-binding</keyword>
<feature type="binding site" evidence="11">
    <location>
        <position position="169"/>
    </location>
    <ligand>
        <name>a divalent metal cation</name>
        <dbReference type="ChEBI" id="CHEBI:60240"/>
        <label>1</label>
    </ligand>
</feature>
<feature type="binding site" evidence="11">
    <location>
        <position position="28"/>
    </location>
    <ligand>
        <name>a divalent metal cation</name>
        <dbReference type="ChEBI" id="CHEBI:60240"/>
        <label>1</label>
    </ligand>
</feature>
<evidence type="ECO:0000256" key="12">
    <source>
        <dbReference type="PROSITE-ProRule" id="PRU00679"/>
    </source>
</evidence>
<sequence length="349" mass="38869">MSKLSGKVQTVLGLVDPEQLGRTMTHEHLTMSFECCYFPPPPGDEAVAVDPFHMQHMHWLRQNPYSSHENLLLQQETAAVHDELLAYRKAGGGAIVENTTAGIERDLPALRQLAKDTGVHIIAGAGYYVDCTHTEDTRKMSVEKLSDIMVSEVLHGADNTDIRCGVIGEIGTGWPITESEARVLRAAAHAQTKLGCPVIIHPGRNPAAPAEVVRILQEAGGDIGKTVMSHLDRTIFDHGELLEFAKLGSYLEYDLFGMEMLNYPYNLVVDMPSDSQRVKTLAFLVKEGYEDKIVIAHDIHTKNRLVKFGGHGYSHILKNIVPKMLLRDISQHQVDKILIDNPKHWLTFK</sequence>
<feature type="binding site" evidence="11">
    <location>
        <position position="26"/>
    </location>
    <ligand>
        <name>a divalent metal cation</name>
        <dbReference type="ChEBI" id="CHEBI:60240"/>
        <label>1</label>
    </ligand>
</feature>
<dbReference type="CDD" id="cd00530">
    <property type="entry name" value="PTE"/>
    <property type="match status" value="1"/>
</dbReference>
<reference evidence="13" key="2">
    <citation type="submission" date="2025-09" db="UniProtKB">
        <authorList>
            <consortium name="Ensembl"/>
        </authorList>
    </citation>
    <scope>IDENTIFICATION</scope>
</reference>
<keyword evidence="2" id="KW-0378">Hydrolase</keyword>
<reference evidence="13" key="1">
    <citation type="submission" date="2025-08" db="UniProtKB">
        <authorList>
            <consortium name="Ensembl"/>
        </authorList>
    </citation>
    <scope>IDENTIFICATION</scope>
</reference>
<dbReference type="SUPFAM" id="SSF51556">
    <property type="entry name" value="Metallo-dependent hydrolases"/>
    <property type="match status" value="1"/>
</dbReference>
<comment type="catalytic activity">
    <reaction evidence="10">
        <text>N-acetyl-L-methionine + H2O = L-methionine + acetate</text>
        <dbReference type="Rhea" id="RHEA:67440"/>
        <dbReference type="ChEBI" id="CHEBI:15377"/>
        <dbReference type="ChEBI" id="CHEBI:30089"/>
        <dbReference type="ChEBI" id="CHEBI:57844"/>
        <dbReference type="ChEBI" id="CHEBI:71670"/>
    </reaction>
    <physiologicalReaction direction="left-to-right" evidence="10">
        <dbReference type="Rhea" id="RHEA:67441"/>
    </physiologicalReaction>
</comment>
<dbReference type="PROSITE" id="PS51347">
    <property type="entry name" value="PHOSPHOTRIESTERASE_2"/>
    <property type="match status" value="1"/>
</dbReference>
<evidence type="ECO:0000256" key="10">
    <source>
        <dbReference type="ARBA" id="ARBA00093204"/>
    </source>
</evidence>
<evidence type="ECO:0000256" key="7">
    <source>
        <dbReference type="ARBA" id="ARBA00049044"/>
    </source>
</evidence>
<comment type="catalytic activity">
    <reaction evidence="6">
        <text>N-acetyl-L-valine + H2O = L-valine + acetate</text>
        <dbReference type="Rhea" id="RHEA:81123"/>
        <dbReference type="ChEBI" id="CHEBI:15377"/>
        <dbReference type="ChEBI" id="CHEBI:30089"/>
        <dbReference type="ChEBI" id="CHEBI:57762"/>
        <dbReference type="ChEBI" id="CHEBI:133716"/>
    </reaction>
    <physiologicalReaction direction="left-to-right" evidence="6">
        <dbReference type="Rhea" id="RHEA:81124"/>
    </physiologicalReaction>
</comment>
<evidence type="ECO:0000256" key="4">
    <source>
        <dbReference type="ARBA" id="ARBA00047923"/>
    </source>
</evidence>
<comment type="cofactor">
    <cofactor evidence="11">
        <name>a divalent metal cation</name>
        <dbReference type="ChEBI" id="CHEBI:60240"/>
    </cofactor>
    <text evidence="11">Binds 2 divalent metal cations per subunit.</text>
</comment>
<evidence type="ECO:0000256" key="8">
    <source>
        <dbReference type="ARBA" id="ARBA00049742"/>
    </source>
</evidence>
<dbReference type="GO" id="GO:0008270">
    <property type="term" value="F:zinc ion binding"/>
    <property type="evidence" value="ECO:0007669"/>
    <property type="project" value="InterPro"/>
</dbReference>
<comment type="catalytic activity">
    <reaction evidence="4">
        <text>N-acetyl-L-leucine + H2O = L-leucine + acetate</text>
        <dbReference type="Rhea" id="RHEA:81115"/>
        <dbReference type="ChEBI" id="CHEBI:15377"/>
        <dbReference type="ChEBI" id="CHEBI:30089"/>
        <dbReference type="ChEBI" id="CHEBI:57427"/>
        <dbReference type="ChEBI" id="CHEBI:58270"/>
    </reaction>
    <physiologicalReaction direction="left-to-right" evidence="4">
        <dbReference type="Rhea" id="RHEA:81116"/>
    </physiologicalReaction>
</comment>
<dbReference type="OMA" id="MVKCGFI"/>
<dbReference type="Ensembl" id="ENSMMOT00000015555.1">
    <property type="protein sequence ID" value="ENSMMOP00000015304.1"/>
    <property type="gene ID" value="ENSMMOG00000011675.1"/>
</dbReference>
<keyword evidence="14" id="KW-1185">Reference proteome</keyword>
<dbReference type="STRING" id="94237.ENSMMOP00000015304"/>
<feature type="binding site" evidence="11">
    <location>
        <position position="201"/>
    </location>
    <ligand>
        <name>a divalent metal cation</name>
        <dbReference type="ChEBI" id="CHEBI:60240"/>
        <label>2</label>
    </ligand>
</feature>
<organism evidence="13 14">
    <name type="scientific">Mola mola</name>
    <name type="common">Ocean sunfish</name>
    <name type="synonym">Tetraodon mola</name>
    <dbReference type="NCBI Taxonomy" id="94237"/>
    <lineage>
        <taxon>Eukaryota</taxon>
        <taxon>Metazoa</taxon>
        <taxon>Chordata</taxon>
        <taxon>Craniata</taxon>
        <taxon>Vertebrata</taxon>
        <taxon>Euteleostomi</taxon>
        <taxon>Actinopterygii</taxon>
        <taxon>Neopterygii</taxon>
        <taxon>Teleostei</taxon>
        <taxon>Neoteleostei</taxon>
        <taxon>Acanthomorphata</taxon>
        <taxon>Eupercaria</taxon>
        <taxon>Tetraodontiformes</taxon>
        <taxon>Molidae</taxon>
        <taxon>Mola</taxon>
    </lineage>
</organism>